<dbReference type="InterPro" id="IPR001034">
    <property type="entry name" value="DeoR_HTH"/>
</dbReference>
<dbReference type="Pfam" id="PF00455">
    <property type="entry name" value="DeoRC"/>
    <property type="match status" value="1"/>
</dbReference>
<dbReference type="InterPro" id="IPR050313">
    <property type="entry name" value="Carb_Metab_HTH_regulators"/>
</dbReference>
<gene>
    <name evidence="7" type="ORF">DXC81_07695</name>
</gene>
<evidence type="ECO:0000256" key="5">
    <source>
        <dbReference type="ARBA" id="ARBA00024937"/>
    </source>
</evidence>
<dbReference type="InterPro" id="IPR036388">
    <property type="entry name" value="WH-like_DNA-bd_sf"/>
</dbReference>
<feature type="domain" description="HTH deoR-type" evidence="6">
    <location>
        <begin position="3"/>
        <end position="58"/>
    </location>
</feature>
<dbReference type="Pfam" id="PF08220">
    <property type="entry name" value="HTH_DeoR"/>
    <property type="match status" value="1"/>
</dbReference>
<dbReference type="PANTHER" id="PTHR30363">
    <property type="entry name" value="HTH-TYPE TRANSCRIPTIONAL REGULATOR SRLR-RELATED"/>
    <property type="match status" value="1"/>
</dbReference>
<keyword evidence="3" id="KW-0805">Transcription regulation</keyword>
<dbReference type="Proteomes" id="UP000260943">
    <property type="component" value="Unassembled WGS sequence"/>
</dbReference>
<name>A0A3E4QQZ4_9ACTN</name>
<sequence>MLKNERQAALLDLCVENGSVSVRQVVSALGVSEMTVRRDFDELAGTGKVARVHGGIRSISHASAPAYSERSYSDKLALHVPQKRAIGQAAAHLIEEHDTIFIGSGSTCNAIAASLPSTTLRVVTNSLLVFNTLAPQDNVELCMVSGCHRQRSASIVGPIAEEMIATLGIDKCFIGANGVMGSVASTSNIEEGRLQSLAYSRSAARYLVADSSKLGQMDFYNFYNLDRLDALITDDAATPEQLAAIREHTHVILAR</sequence>
<dbReference type="Gene3D" id="3.40.50.1360">
    <property type="match status" value="1"/>
</dbReference>
<evidence type="ECO:0000256" key="3">
    <source>
        <dbReference type="ARBA" id="ARBA00023015"/>
    </source>
</evidence>
<dbReference type="PROSITE" id="PS51000">
    <property type="entry name" value="HTH_DEOR_2"/>
    <property type="match status" value="1"/>
</dbReference>
<dbReference type="Gene3D" id="1.10.10.10">
    <property type="entry name" value="Winged helix-like DNA-binding domain superfamily/Winged helix DNA-binding domain"/>
    <property type="match status" value="1"/>
</dbReference>
<evidence type="ECO:0000259" key="6">
    <source>
        <dbReference type="PROSITE" id="PS51000"/>
    </source>
</evidence>
<dbReference type="SMART" id="SM00420">
    <property type="entry name" value="HTH_DEOR"/>
    <property type="match status" value="1"/>
</dbReference>
<evidence type="ECO:0000313" key="7">
    <source>
        <dbReference type="EMBL" id="RGL09478.1"/>
    </source>
</evidence>
<evidence type="ECO:0000256" key="2">
    <source>
        <dbReference type="ARBA" id="ARBA00022491"/>
    </source>
</evidence>
<proteinExistence type="predicted"/>
<evidence type="ECO:0000256" key="4">
    <source>
        <dbReference type="ARBA" id="ARBA00023163"/>
    </source>
</evidence>
<dbReference type="SUPFAM" id="SSF100950">
    <property type="entry name" value="NagB/RpiA/CoA transferase-like"/>
    <property type="match status" value="1"/>
</dbReference>
<dbReference type="InterPro" id="IPR037171">
    <property type="entry name" value="NagB/RpiA_transferase-like"/>
</dbReference>
<protein>
    <recommendedName>
        <fullName evidence="1">Lactose phosphotransferase system repressor</fullName>
    </recommendedName>
</protein>
<comment type="function">
    <text evidence="5">Repressor of the lactose catabolism operon. Galactose-6-phosphate is the inducer.</text>
</comment>
<comment type="caution">
    <text evidence="7">The sequence shown here is derived from an EMBL/GenBank/DDBJ whole genome shotgun (WGS) entry which is preliminary data.</text>
</comment>
<dbReference type="GO" id="GO:0003700">
    <property type="term" value="F:DNA-binding transcription factor activity"/>
    <property type="evidence" value="ECO:0007669"/>
    <property type="project" value="InterPro"/>
</dbReference>
<dbReference type="SMART" id="SM01134">
    <property type="entry name" value="DeoRC"/>
    <property type="match status" value="1"/>
</dbReference>
<organism evidence="7 8">
    <name type="scientific">Collinsella tanakaei</name>
    <dbReference type="NCBI Taxonomy" id="626935"/>
    <lineage>
        <taxon>Bacteria</taxon>
        <taxon>Bacillati</taxon>
        <taxon>Actinomycetota</taxon>
        <taxon>Coriobacteriia</taxon>
        <taxon>Coriobacteriales</taxon>
        <taxon>Coriobacteriaceae</taxon>
        <taxon>Collinsella</taxon>
    </lineage>
</organism>
<evidence type="ECO:0000313" key="8">
    <source>
        <dbReference type="Proteomes" id="UP000260943"/>
    </source>
</evidence>
<evidence type="ECO:0000256" key="1">
    <source>
        <dbReference type="ARBA" id="ARBA00021390"/>
    </source>
</evidence>
<dbReference type="RefSeq" id="WP_117679892.1">
    <property type="nucleotide sequence ID" value="NZ_QSRJ01000009.1"/>
</dbReference>
<dbReference type="SUPFAM" id="SSF46785">
    <property type="entry name" value="Winged helix' DNA-binding domain"/>
    <property type="match status" value="1"/>
</dbReference>
<dbReference type="InterPro" id="IPR036390">
    <property type="entry name" value="WH_DNA-bd_sf"/>
</dbReference>
<keyword evidence="4" id="KW-0804">Transcription</keyword>
<keyword evidence="2" id="KW-0678">Repressor</keyword>
<dbReference type="PRINTS" id="PR00037">
    <property type="entry name" value="HTHLACR"/>
</dbReference>
<dbReference type="EMBL" id="QSRJ01000009">
    <property type="protein sequence ID" value="RGL09478.1"/>
    <property type="molecule type" value="Genomic_DNA"/>
</dbReference>
<reference evidence="7 8" key="1">
    <citation type="submission" date="2018-08" db="EMBL/GenBank/DDBJ databases">
        <title>A genome reference for cultivated species of the human gut microbiota.</title>
        <authorList>
            <person name="Zou Y."/>
            <person name="Xue W."/>
            <person name="Luo G."/>
        </authorList>
    </citation>
    <scope>NUCLEOTIDE SEQUENCE [LARGE SCALE GENOMIC DNA]</scope>
    <source>
        <strain evidence="7 8">TF08-14</strain>
    </source>
</reference>
<dbReference type="AlphaFoldDB" id="A0A3E4QQZ4"/>
<accession>A0A3E4QQZ4</accession>
<dbReference type="PANTHER" id="PTHR30363:SF4">
    <property type="entry name" value="GLYCEROL-3-PHOSPHATE REGULON REPRESSOR"/>
    <property type="match status" value="1"/>
</dbReference>
<dbReference type="InterPro" id="IPR014036">
    <property type="entry name" value="DeoR-like_C"/>
</dbReference>